<keyword evidence="7 11" id="KW-0135">Cellulose biosynthesis</keyword>
<dbReference type="EMBL" id="AM167904">
    <property type="protein sequence ID" value="CAJ50241.1"/>
    <property type="molecule type" value="Genomic_DNA"/>
</dbReference>
<accession>Q2KWQ7</accession>
<comment type="function">
    <text evidence="11">Catalytic subunit of cellulose synthase. It polymerizes uridine 5'-diphosphate glucose to cellulose.</text>
</comment>
<name>Q2KWQ7_BORA1</name>
<dbReference type="HOGENOM" id="CLU_011907_5_0_4"/>
<dbReference type="Pfam" id="PF07238">
    <property type="entry name" value="PilZ"/>
    <property type="match status" value="1"/>
</dbReference>
<evidence type="ECO:0000313" key="14">
    <source>
        <dbReference type="EMBL" id="CAJ50241.1"/>
    </source>
</evidence>
<evidence type="ECO:0000259" key="12">
    <source>
        <dbReference type="Pfam" id="PF00535"/>
    </source>
</evidence>
<keyword evidence="9 11" id="KW-0472">Membrane</keyword>
<evidence type="ECO:0000256" key="8">
    <source>
        <dbReference type="ARBA" id="ARBA00022989"/>
    </source>
</evidence>
<evidence type="ECO:0000256" key="10">
    <source>
        <dbReference type="ARBA" id="ARBA00048682"/>
    </source>
</evidence>
<evidence type="ECO:0000256" key="6">
    <source>
        <dbReference type="ARBA" id="ARBA00022692"/>
    </source>
</evidence>
<dbReference type="InterPro" id="IPR005150">
    <property type="entry name" value="Cellulose_synth"/>
</dbReference>
<evidence type="ECO:0000256" key="4">
    <source>
        <dbReference type="ARBA" id="ARBA00022676"/>
    </source>
</evidence>
<dbReference type="PRINTS" id="PR01439">
    <property type="entry name" value="CELLSNTHASEA"/>
</dbReference>
<dbReference type="GO" id="GO:0030244">
    <property type="term" value="P:cellulose biosynthetic process"/>
    <property type="evidence" value="ECO:0007669"/>
    <property type="project" value="UniProtKB-KW"/>
</dbReference>
<feature type="domain" description="Glycosyltransferase 2-like" evidence="12">
    <location>
        <begin position="159"/>
        <end position="326"/>
    </location>
</feature>
<evidence type="ECO:0000256" key="2">
    <source>
        <dbReference type="ARBA" id="ARBA00022475"/>
    </source>
</evidence>
<keyword evidence="3 11" id="KW-0997">Cell inner membrane</keyword>
<feature type="transmembrane region" description="Helical" evidence="11">
    <location>
        <begin position="521"/>
        <end position="540"/>
    </location>
</feature>
<dbReference type="GO" id="GO:0035438">
    <property type="term" value="F:cyclic-di-GMP binding"/>
    <property type="evidence" value="ECO:0007669"/>
    <property type="project" value="InterPro"/>
</dbReference>
<proteinExistence type="predicted"/>
<dbReference type="InterPro" id="IPR050321">
    <property type="entry name" value="Glycosyltr_2/OpgH_subfam"/>
</dbReference>
<dbReference type="CDD" id="cd06421">
    <property type="entry name" value="CESA_CelA_like"/>
    <property type="match status" value="1"/>
</dbReference>
<dbReference type="Gene3D" id="3.90.550.10">
    <property type="entry name" value="Spore Coat Polysaccharide Biosynthesis Protein SpsA, Chain A"/>
    <property type="match status" value="1"/>
</dbReference>
<dbReference type="Proteomes" id="UP000001977">
    <property type="component" value="Chromosome"/>
</dbReference>
<keyword evidence="2 11" id="KW-1003">Cell membrane</keyword>
<feature type="domain" description="PilZ" evidence="13">
    <location>
        <begin position="579"/>
        <end position="675"/>
    </location>
</feature>
<gene>
    <name evidence="14" type="primary">wssB</name>
    <name evidence="14" type="synonym">bcsA</name>
    <name evidence="14" type="ordered locus">BAV2631</name>
</gene>
<dbReference type="UniPathway" id="UPA00694"/>
<dbReference type="PANTHER" id="PTHR43867:SF2">
    <property type="entry name" value="CELLULOSE SYNTHASE CATALYTIC SUBUNIT A [UDP-FORMING]"/>
    <property type="match status" value="1"/>
</dbReference>
<dbReference type="Gene3D" id="2.40.10.220">
    <property type="entry name" value="predicted glycosyltransferase like domains"/>
    <property type="match status" value="1"/>
</dbReference>
<keyword evidence="6 11" id="KW-0812">Transmembrane</keyword>
<evidence type="ECO:0000256" key="3">
    <source>
        <dbReference type="ARBA" id="ARBA00022519"/>
    </source>
</evidence>
<dbReference type="RefSeq" id="WP_012418273.1">
    <property type="nucleotide sequence ID" value="NC_010645.1"/>
</dbReference>
<dbReference type="Pfam" id="PF03552">
    <property type="entry name" value="Cellulose_synt"/>
    <property type="match status" value="1"/>
</dbReference>
<feature type="transmembrane region" description="Helical" evidence="11">
    <location>
        <begin position="113"/>
        <end position="134"/>
    </location>
</feature>
<evidence type="ECO:0000256" key="9">
    <source>
        <dbReference type="ARBA" id="ARBA00023136"/>
    </source>
</evidence>
<dbReference type="KEGG" id="bav:BAV2631"/>
<feature type="transmembrane region" description="Helical" evidence="11">
    <location>
        <begin position="79"/>
        <end position="98"/>
    </location>
</feature>
<feature type="transmembrane region" description="Helical" evidence="11">
    <location>
        <begin position="31"/>
        <end position="49"/>
    </location>
</feature>
<dbReference type="EC" id="2.4.1.12" evidence="11"/>
<comment type="pathway">
    <text evidence="11">Glycan metabolism; bacterial cellulose biosynthesis.</text>
</comment>
<dbReference type="NCBIfam" id="TIGR03030">
    <property type="entry name" value="CelA"/>
    <property type="match status" value="1"/>
</dbReference>
<keyword evidence="5 11" id="KW-0808">Transferase</keyword>
<dbReference type="GO" id="GO:0016760">
    <property type="term" value="F:cellulose synthase (UDP-forming) activity"/>
    <property type="evidence" value="ECO:0007669"/>
    <property type="project" value="UniProtKB-EC"/>
</dbReference>
<organism evidence="14 15">
    <name type="scientific">Bordetella avium (strain 197N)</name>
    <dbReference type="NCBI Taxonomy" id="360910"/>
    <lineage>
        <taxon>Bacteria</taxon>
        <taxon>Pseudomonadati</taxon>
        <taxon>Pseudomonadota</taxon>
        <taxon>Betaproteobacteria</taxon>
        <taxon>Burkholderiales</taxon>
        <taxon>Alcaligenaceae</taxon>
        <taxon>Bordetella</taxon>
    </lineage>
</organism>
<evidence type="ECO:0000259" key="13">
    <source>
        <dbReference type="Pfam" id="PF07238"/>
    </source>
</evidence>
<comment type="subcellular location">
    <subcellularLocation>
        <location evidence="1">Cell inner membrane</location>
        <topology evidence="1">Multi-pass membrane protein</topology>
    </subcellularLocation>
</comment>
<dbReference type="InterPro" id="IPR009875">
    <property type="entry name" value="PilZ_domain"/>
</dbReference>
<dbReference type="SUPFAM" id="SSF141371">
    <property type="entry name" value="PilZ domain-like"/>
    <property type="match status" value="1"/>
</dbReference>
<dbReference type="STRING" id="360910.BAV2631"/>
<evidence type="ECO:0000256" key="7">
    <source>
        <dbReference type="ARBA" id="ARBA00022916"/>
    </source>
</evidence>
<dbReference type="CAZy" id="GT2">
    <property type="family name" value="Glycosyltransferase Family 2"/>
</dbReference>
<dbReference type="AlphaFoldDB" id="Q2KWQ7"/>
<keyword evidence="15" id="KW-1185">Reference proteome</keyword>
<comment type="catalytic activity">
    <reaction evidence="10 11">
        <text>[(1-&gt;4)-beta-D-glucosyl](n) + UDP-alpha-D-glucose = [(1-&gt;4)-beta-D-glucosyl](n+1) + UDP + H(+)</text>
        <dbReference type="Rhea" id="RHEA:19929"/>
        <dbReference type="Rhea" id="RHEA-COMP:10033"/>
        <dbReference type="Rhea" id="RHEA-COMP:10034"/>
        <dbReference type="ChEBI" id="CHEBI:15378"/>
        <dbReference type="ChEBI" id="CHEBI:18246"/>
        <dbReference type="ChEBI" id="CHEBI:58223"/>
        <dbReference type="ChEBI" id="CHEBI:58885"/>
        <dbReference type="EC" id="2.4.1.12"/>
    </reaction>
</comment>
<dbReference type="InterPro" id="IPR003919">
    <property type="entry name" value="Cell_synth_A"/>
</dbReference>
<dbReference type="InterPro" id="IPR029044">
    <property type="entry name" value="Nucleotide-diphossugar_trans"/>
</dbReference>
<dbReference type="PANTHER" id="PTHR43867">
    <property type="entry name" value="CELLULOSE SYNTHASE CATALYTIC SUBUNIT A [UDP-FORMING]"/>
    <property type="match status" value="1"/>
</dbReference>
<keyword evidence="8 11" id="KW-1133">Transmembrane helix</keyword>
<dbReference type="SUPFAM" id="SSF53448">
    <property type="entry name" value="Nucleotide-diphospho-sugar transferases"/>
    <property type="match status" value="1"/>
</dbReference>
<sequence>MKTMNREPRPHSERMSRAGNDLLSWRLWRMAWVRVLASVLAAVLFVLAVAVEMGLVQQLLFGLTCIGAALLLHRVAGRLATLTMVMLSIISSLRYMYWRITSTLGFETWTDAFFGYGLLLAEIYALVMMLLSYFQTAWPLRRKPLPLPADTSLWPSVDVYVPTYNEPLDVVRQTVLAAQALDWPADRLNVYVLDDGRRPEFQAFCEQIGIGYLTRSDNKHAKAGNINAALARTQGEYVAIFDCDHVPVRSFLQICMGWFLKDPKLAMLQTPHVFFSPDPFERNLGTFRNVPNEGELFYGVVQDGNDLWNATFFCGSCAVIRRTALTAIGGMATESVTEDALTALKMNRLGYNTAYLALPQAAGLATENLSRHIGQRTRWARGMAQILRVNNPLLGKGLKLGQRLCYLSAMLHFFFGLPRVVFLTAPLAYLFFGARVFEASAIMVAAYVLPHIVMSSLTGSRIQGKFRHSFWNEVYESVLAWYVMRSALQALINPKGAQFNVTAKGGIIEDSYFDWALARPYVIIMGLNLLGLTLGVMALLKGEGVQVGVTTTLLLNLIWTFYNIMMTSASVAVAGEARQLRTTPRVATVLPAMLRLHDGLTVACQSNDYSQGGLGLVLPQGVSIPVGTELDVSVFRNDEEALFPATVTFSRDGRLGVRFQHLTMEQERDLARVTFGRADTWATIWGSNSTDSPLIALRHVSTIGFRGFTILLRELRHQLRASLRRSRSAPNKP</sequence>
<dbReference type="GO" id="GO:0005886">
    <property type="term" value="C:plasma membrane"/>
    <property type="evidence" value="ECO:0007669"/>
    <property type="project" value="UniProtKB-SubCell"/>
</dbReference>
<feature type="transmembrane region" description="Helical" evidence="11">
    <location>
        <begin position="55"/>
        <end position="72"/>
    </location>
</feature>
<dbReference type="Pfam" id="PF00535">
    <property type="entry name" value="Glycos_transf_2"/>
    <property type="match status" value="1"/>
</dbReference>
<reference evidence="14 15" key="1">
    <citation type="journal article" date="2006" name="J. Bacteriol.">
        <title>Comparison of the genome sequence of the poultry pathogen Bordetella avium with those of B. bronchiseptica, B. pertussis, and B. parapertussis reveals extensive diversity in surface structures associated with host interaction.</title>
        <authorList>
            <person name="Sebaihia M."/>
            <person name="Preston A."/>
            <person name="Maskell D.J."/>
            <person name="Kuzmiak H."/>
            <person name="Connell T.D."/>
            <person name="King N.D."/>
            <person name="Orndorff P.E."/>
            <person name="Miyamoto D.M."/>
            <person name="Thomson N.R."/>
            <person name="Harris D."/>
            <person name="Goble A."/>
            <person name="Lord A."/>
            <person name="Murphy L."/>
            <person name="Quail M.A."/>
            <person name="Rutter S."/>
            <person name="Squares R."/>
            <person name="Squares S."/>
            <person name="Woodward J."/>
            <person name="Parkhill J."/>
            <person name="Temple L.M."/>
        </authorList>
    </citation>
    <scope>NUCLEOTIDE SEQUENCE [LARGE SCALE GENOMIC DNA]</scope>
    <source>
        <strain evidence="14 15">197N</strain>
    </source>
</reference>
<evidence type="ECO:0000313" key="15">
    <source>
        <dbReference type="Proteomes" id="UP000001977"/>
    </source>
</evidence>
<evidence type="ECO:0000256" key="1">
    <source>
        <dbReference type="ARBA" id="ARBA00004429"/>
    </source>
</evidence>
<keyword evidence="11" id="KW-0973">c-di-GMP</keyword>
<dbReference type="OrthoDB" id="9806824at2"/>
<dbReference type="GO" id="GO:0006011">
    <property type="term" value="P:UDP-alpha-D-glucose metabolic process"/>
    <property type="evidence" value="ECO:0007669"/>
    <property type="project" value="InterPro"/>
</dbReference>
<dbReference type="InterPro" id="IPR001173">
    <property type="entry name" value="Glyco_trans_2-like"/>
</dbReference>
<protein>
    <recommendedName>
        <fullName evidence="11">Cellulose synthase catalytic subunit [UDP-forming]</fullName>
        <ecNumber evidence="11">2.4.1.12</ecNumber>
    </recommendedName>
</protein>
<feature type="transmembrane region" description="Helical" evidence="11">
    <location>
        <begin position="552"/>
        <end position="575"/>
    </location>
</feature>
<evidence type="ECO:0000256" key="11">
    <source>
        <dbReference type="RuleBase" id="RU365020"/>
    </source>
</evidence>
<keyword evidence="4 11" id="KW-0328">Glycosyltransferase</keyword>
<evidence type="ECO:0000256" key="5">
    <source>
        <dbReference type="ARBA" id="ARBA00022679"/>
    </source>
</evidence>
<dbReference type="eggNOG" id="COG1215">
    <property type="taxonomic scope" value="Bacteria"/>
</dbReference>
<comment type="cofactor">
    <cofactor evidence="11">
        <name>Mg(2+)</name>
        <dbReference type="ChEBI" id="CHEBI:18420"/>
    </cofactor>
</comment>
<feature type="transmembrane region" description="Helical" evidence="11">
    <location>
        <begin position="404"/>
        <end position="422"/>
    </location>
</feature>